<gene>
    <name evidence="1" type="ORF">CWS31_014720</name>
</gene>
<comment type="caution">
    <text evidence="1">The sequence shown here is derived from an EMBL/GenBank/DDBJ whole genome shotgun (WGS) entry which is preliminary data.</text>
</comment>
<accession>A0ABY3MTR2</accession>
<dbReference type="Pfam" id="PF14518">
    <property type="entry name" value="Haem_oxygenas_2"/>
    <property type="match status" value="1"/>
</dbReference>
<proteinExistence type="predicted"/>
<dbReference type="RefSeq" id="WP_101344241.1">
    <property type="nucleotide sequence ID" value="NZ_PJAI02000021.1"/>
</dbReference>
<evidence type="ECO:0000313" key="1">
    <source>
        <dbReference type="EMBL" id="TYK64596.1"/>
    </source>
</evidence>
<keyword evidence="2" id="KW-1185">Reference proteome</keyword>
<organism evidence="1 2">
    <name type="scientific">Colwellia echini</name>
    <dbReference type="NCBI Taxonomy" id="1982103"/>
    <lineage>
        <taxon>Bacteria</taxon>
        <taxon>Pseudomonadati</taxon>
        <taxon>Pseudomonadota</taxon>
        <taxon>Gammaproteobacteria</taxon>
        <taxon>Alteromonadales</taxon>
        <taxon>Colwelliaceae</taxon>
        <taxon>Colwellia</taxon>
    </lineage>
</organism>
<dbReference type="Gene3D" id="1.20.910.10">
    <property type="entry name" value="Heme oxygenase-like"/>
    <property type="match status" value="1"/>
</dbReference>
<dbReference type="InterPro" id="IPR016084">
    <property type="entry name" value="Haem_Oase-like_multi-hlx"/>
</dbReference>
<name>A0ABY3MTR2_9GAMM</name>
<evidence type="ECO:0000313" key="2">
    <source>
        <dbReference type="Proteomes" id="UP000815846"/>
    </source>
</evidence>
<dbReference type="EMBL" id="PJAI02000021">
    <property type="protein sequence ID" value="TYK64596.1"/>
    <property type="molecule type" value="Genomic_DNA"/>
</dbReference>
<evidence type="ECO:0008006" key="3">
    <source>
        <dbReference type="Google" id="ProtNLM"/>
    </source>
</evidence>
<protein>
    <recommendedName>
        <fullName evidence="3">3-oxoacyl-ACP synthase</fullName>
    </recommendedName>
</protein>
<reference evidence="1 2" key="1">
    <citation type="submission" date="2019-08" db="EMBL/GenBank/DDBJ databases">
        <title>Microbe sample from Colwellia echini.</title>
        <authorList>
            <person name="Christiansen L."/>
            <person name="Pathiraja D."/>
            <person name="Schultz-Johansen M."/>
            <person name="Choi I.-G."/>
            <person name="Stougaard P."/>
        </authorList>
    </citation>
    <scope>NUCLEOTIDE SEQUENCE [LARGE SCALE GENOMIC DNA]</scope>
    <source>
        <strain evidence="1 2">A3</strain>
    </source>
</reference>
<sequence length="228" mass="26055">MENKVLTPLGQKCLQSLLKIWFDFDFSLNNVPIVKRLEQGRLSIEDYQTLLLNLRQQVIEGSRWISRSASSFDRDYSDIRSIVIGHANEEHRDYQLLEQDYVAAGGNINTIQSSSKNVGSEALHGFLMYRASQPNPIDLIGAMWIIEGLGNKMALKWSKCINEQLKFATCATSFMDYHGENDEHHLDELYKLIDRVASCEKNIDAIIRTAKVVAKLYKLQLEEVDNAE</sequence>
<dbReference type="Proteomes" id="UP000815846">
    <property type="component" value="Unassembled WGS sequence"/>
</dbReference>
<dbReference type="SUPFAM" id="SSF48613">
    <property type="entry name" value="Heme oxygenase-like"/>
    <property type="match status" value="1"/>
</dbReference>